<evidence type="ECO:0000313" key="1">
    <source>
        <dbReference type="EMBL" id="KIK14802.1"/>
    </source>
</evidence>
<accession>A0A0C9YX68</accession>
<keyword evidence="2" id="KW-1185">Reference proteome</keyword>
<reference evidence="1 2" key="1">
    <citation type="submission" date="2014-04" db="EMBL/GenBank/DDBJ databases">
        <authorList>
            <consortium name="DOE Joint Genome Institute"/>
            <person name="Kuo A."/>
            <person name="Kohler A."/>
            <person name="Costa M.D."/>
            <person name="Nagy L.G."/>
            <person name="Floudas D."/>
            <person name="Copeland A."/>
            <person name="Barry K.W."/>
            <person name="Cichocki N."/>
            <person name="Veneault-Fourrey C."/>
            <person name="LaButti K."/>
            <person name="Lindquist E.A."/>
            <person name="Lipzen A."/>
            <person name="Lundell T."/>
            <person name="Morin E."/>
            <person name="Murat C."/>
            <person name="Sun H."/>
            <person name="Tunlid A."/>
            <person name="Henrissat B."/>
            <person name="Grigoriev I.V."/>
            <person name="Hibbett D.S."/>
            <person name="Martin F."/>
            <person name="Nordberg H.P."/>
            <person name="Cantor M.N."/>
            <person name="Hua S.X."/>
        </authorList>
    </citation>
    <scope>NUCLEOTIDE SEQUENCE [LARGE SCALE GENOMIC DNA]</scope>
    <source>
        <strain evidence="1 2">441</strain>
    </source>
</reference>
<dbReference type="HOGENOM" id="CLU_3069588_0_0_1"/>
<sequence>MLLDHTLVSFMIRAIALRKAKMQWMGVKMQWMGAKNKQQAMKRSWVMLLTTQW</sequence>
<organism evidence="1 2">
    <name type="scientific">Pisolithus microcarpus 441</name>
    <dbReference type="NCBI Taxonomy" id="765257"/>
    <lineage>
        <taxon>Eukaryota</taxon>
        <taxon>Fungi</taxon>
        <taxon>Dikarya</taxon>
        <taxon>Basidiomycota</taxon>
        <taxon>Agaricomycotina</taxon>
        <taxon>Agaricomycetes</taxon>
        <taxon>Agaricomycetidae</taxon>
        <taxon>Boletales</taxon>
        <taxon>Sclerodermatineae</taxon>
        <taxon>Pisolithaceae</taxon>
        <taxon>Pisolithus</taxon>
    </lineage>
</organism>
<gene>
    <name evidence="1" type="ORF">PISMIDRAFT_17030</name>
</gene>
<protein>
    <submittedName>
        <fullName evidence="1">Uncharacterized protein</fullName>
    </submittedName>
</protein>
<dbReference type="Proteomes" id="UP000054018">
    <property type="component" value="Unassembled WGS sequence"/>
</dbReference>
<proteinExistence type="predicted"/>
<dbReference type="EMBL" id="KN833922">
    <property type="protein sequence ID" value="KIK14802.1"/>
    <property type="molecule type" value="Genomic_DNA"/>
</dbReference>
<evidence type="ECO:0000313" key="2">
    <source>
        <dbReference type="Proteomes" id="UP000054018"/>
    </source>
</evidence>
<reference evidence="2" key="2">
    <citation type="submission" date="2015-01" db="EMBL/GenBank/DDBJ databases">
        <title>Evolutionary Origins and Diversification of the Mycorrhizal Mutualists.</title>
        <authorList>
            <consortium name="DOE Joint Genome Institute"/>
            <consortium name="Mycorrhizal Genomics Consortium"/>
            <person name="Kohler A."/>
            <person name="Kuo A."/>
            <person name="Nagy L.G."/>
            <person name="Floudas D."/>
            <person name="Copeland A."/>
            <person name="Barry K.W."/>
            <person name="Cichocki N."/>
            <person name="Veneault-Fourrey C."/>
            <person name="LaButti K."/>
            <person name="Lindquist E.A."/>
            <person name="Lipzen A."/>
            <person name="Lundell T."/>
            <person name="Morin E."/>
            <person name="Murat C."/>
            <person name="Riley R."/>
            <person name="Ohm R."/>
            <person name="Sun H."/>
            <person name="Tunlid A."/>
            <person name="Henrissat B."/>
            <person name="Grigoriev I.V."/>
            <person name="Hibbett D.S."/>
            <person name="Martin F."/>
        </authorList>
    </citation>
    <scope>NUCLEOTIDE SEQUENCE [LARGE SCALE GENOMIC DNA]</scope>
    <source>
        <strain evidence="2">441</strain>
    </source>
</reference>
<name>A0A0C9YX68_9AGAM</name>
<dbReference type="AlphaFoldDB" id="A0A0C9YX68"/>